<dbReference type="PANTHER" id="PTHR40661:SF1">
    <property type="entry name" value="HTH CRO_C1-TYPE DOMAIN-CONTAINING PROTEIN"/>
    <property type="match status" value="1"/>
</dbReference>
<keyword evidence="2" id="KW-0238">DNA-binding</keyword>
<accession>A0A7H9CJJ1</accession>
<keyword evidence="6" id="KW-1185">Reference proteome</keyword>
<keyword evidence="1" id="KW-0805">Transcription regulation</keyword>
<organism evidence="5 6">
    <name type="scientific">Candidatus Campylobacter infans</name>
    <dbReference type="NCBI Taxonomy" id="2561898"/>
    <lineage>
        <taxon>Bacteria</taxon>
        <taxon>Pseudomonadati</taxon>
        <taxon>Campylobacterota</taxon>
        <taxon>Epsilonproteobacteria</taxon>
        <taxon>Campylobacterales</taxon>
        <taxon>Campylobacteraceae</taxon>
        <taxon>Campylobacter</taxon>
    </lineage>
</organism>
<gene>
    <name evidence="5" type="ORF">CINF_0933</name>
</gene>
<proteinExistence type="predicted"/>
<dbReference type="PANTHER" id="PTHR40661">
    <property type="match status" value="1"/>
</dbReference>
<evidence type="ECO:0000313" key="5">
    <source>
        <dbReference type="EMBL" id="QLI05438.1"/>
    </source>
</evidence>
<dbReference type="AlphaFoldDB" id="A0A7H9CJJ1"/>
<evidence type="ECO:0000259" key="4">
    <source>
        <dbReference type="Pfam" id="PF00717"/>
    </source>
</evidence>
<evidence type="ECO:0000313" key="6">
    <source>
        <dbReference type="Proteomes" id="UP000509414"/>
    </source>
</evidence>
<dbReference type="InterPro" id="IPR039418">
    <property type="entry name" value="LexA-like"/>
</dbReference>
<name>A0A7H9CJJ1_9BACT</name>
<reference evidence="5 6" key="1">
    <citation type="submission" date="2020-02" db="EMBL/GenBank/DDBJ databases">
        <title>Complete genome sequence of the novel Campylobacter species Candidatus Campylobacter infans.</title>
        <authorList>
            <person name="Duim B."/>
            <person name="Zomer A."/>
            <person name="van der Graaf L."/>
            <person name="Wagenaar J."/>
        </authorList>
    </citation>
    <scope>NUCLEOTIDE SEQUENCE [LARGE SCALE GENOMIC DNA]</scope>
    <source>
        <strain evidence="5 6">19S00001</strain>
    </source>
</reference>
<dbReference type="GO" id="GO:0003677">
    <property type="term" value="F:DNA binding"/>
    <property type="evidence" value="ECO:0007669"/>
    <property type="project" value="UniProtKB-KW"/>
</dbReference>
<dbReference type="CDD" id="cd06529">
    <property type="entry name" value="S24_LexA-like"/>
    <property type="match status" value="1"/>
</dbReference>
<keyword evidence="3" id="KW-0804">Transcription</keyword>
<dbReference type="EMBL" id="CP049075">
    <property type="protein sequence ID" value="QLI05438.1"/>
    <property type="molecule type" value="Genomic_DNA"/>
</dbReference>
<evidence type="ECO:0000256" key="1">
    <source>
        <dbReference type="ARBA" id="ARBA00023015"/>
    </source>
</evidence>
<dbReference type="Pfam" id="PF00717">
    <property type="entry name" value="Peptidase_S24"/>
    <property type="match status" value="1"/>
</dbReference>
<dbReference type="SUPFAM" id="SSF51306">
    <property type="entry name" value="LexA/Signal peptidase"/>
    <property type="match status" value="1"/>
</dbReference>
<dbReference type="Proteomes" id="UP000509414">
    <property type="component" value="Chromosome"/>
</dbReference>
<evidence type="ECO:0000256" key="2">
    <source>
        <dbReference type="ARBA" id="ARBA00023125"/>
    </source>
</evidence>
<sequence length="231" mass="25902">MFNKELVKEKMKEQGHSLESIAYALTNAGAPITKMGVASWFRAKNCGEPREKTKILLAKILNISLAELSGYTINDTTNSAPFHNIDVFEMVAGFGTEGYLDSDFRVEAQIALPSEFLGSISPKYAKIIRCLGDSMEPEFSDGDYMMIEMLANRNYIKRAGIYLVRLDNIIYIKRVEFLPNNDIKLISINPNYPPFTASSTGYEWEILACVFGRISVKIGSGFQFSSRFQTA</sequence>
<dbReference type="InterPro" id="IPR036286">
    <property type="entry name" value="LexA/Signal_pep-like_sf"/>
</dbReference>
<feature type="domain" description="Peptidase S24/S26A/S26B/S26C" evidence="4">
    <location>
        <begin position="94"/>
        <end position="208"/>
    </location>
</feature>
<dbReference type="Gene3D" id="2.10.109.10">
    <property type="entry name" value="Umud Fragment, subunit A"/>
    <property type="match status" value="1"/>
</dbReference>
<dbReference type="InterPro" id="IPR015927">
    <property type="entry name" value="Peptidase_S24_S26A/B/C"/>
</dbReference>
<evidence type="ECO:0000256" key="3">
    <source>
        <dbReference type="ARBA" id="ARBA00023163"/>
    </source>
</evidence>
<dbReference type="KEGG" id="cinf:CINF_0933"/>
<protein>
    <submittedName>
        <fullName evidence="5">Peptidase S24 LexA-like protein</fullName>
    </submittedName>
</protein>